<dbReference type="GeneID" id="103521740"/>
<dbReference type="AlphaFoldDB" id="A0A3Q0JIC9"/>
<evidence type="ECO:0000256" key="6">
    <source>
        <dbReference type="ARBA" id="ARBA00022833"/>
    </source>
</evidence>
<organism evidence="16 17">
    <name type="scientific">Diaphorina citri</name>
    <name type="common">Asian citrus psyllid</name>
    <dbReference type="NCBI Taxonomy" id="121845"/>
    <lineage>
        <taxon>Eukaryota</taxon>
        <taxon>Metazoa</taxon>
        <taxon>Ecdysozoa</taxon>
        <taxon>Arthropoda</taxon>
        <taxon>Hexapoda</taxon>
        <taxon>Insecta</taxon>
        <taxon>Pterygota</taxon>
        <taxon>Neoptera</taxon>
        <taxon>Paraneoptera</taxon>
        <taxon>Hemiptera</taxon>
        <taxon>Sternorrhyncha</taxon>
        <taxon>Psylloidea</taxon>
        <taxon>Psyllidae</taxon>
        <taxon>Diaphorininae</taxon>
        <taxon>Diaphorina</taxon>
    </lineage>
</organism>
<feature type="binding site" evidence="12">
    <location>
        <position position="125"/>
    </location>
    <ligand>
        <name>Zn(2+)</name>
        <dbReference type="ChEBI" id="CHEBI:29105"/>
    </ligand>
</feature>
<comment type="similarity">
    <text evidence="2">Belongs to the krueppel C2H2-type zinc-finger protein family.</text>
</comment>
<dbReference type="STRING" id="121845.A0A3Q0JIC9"/>
<dbReference type="GO" id="GO:0005634">
    <property type="term" value="C:nucleus"/>
    <property type="evidence" value="ECO:0007669"/>
    <property type="project" value="UniProtKB-SubCell"/>
</dbReference>
<feature type="binding site" evidence="12">
    <location>
        <position position="122"/>
    </location>
    <ligand>
        <name>Zn(2+)</name>
        <dbReference type="ChEBI" id="CHEBI:29105"/>
    </ligand>
</feature>
<feature type="binding site" evidence="12">
    <location>
        <position position="57"/>
    </location>
    <ligand>
        <name>Zn(2+)</name>
        <dbReference type="ChEBI" id="CHEBI:29105"/>
    </ligand>
</feature>
<feature type="compositionally biased region" description="Basic and acidic residues" evidence="13">
    <location>
        <begin position="237"/>
        <end position="253"/>
    </location>
</feature>
<dbReference type="PANTHER" id="PTHR24390:SF226">
    <property type="entry name" value="GH10523P-RELATED"/>
    <property type="match status" value="1"/>
</dbReference>
<dbReference type="InterPro" id="IPR036236">
    <property type="entry name" value="Znf_C2H2_sf"/>
</dbReference>
<dbReference type="Gene3D" id="3.40.1800.20">
    <property type="match status" value="2"/>
</dbReference>
<evidence type="ECO:0000256" key="4">
    <source>
        <dbReference type="ARBA" id="ARBA00022737"/>
    </source>
</evidence>
<feature type="domain" description="C2H2-type" evidence="14">
    <location>
        <begin position="523"/>
        <end position="550"/>
    </location>
</feature>
<feature type="domain" description="C2H2-type" evidence="14">
    <location>
        <begin position="554"/>
        <end position="582"/>
    </location>
</feature>
<feature type="binding site" evidence="12">
    <location>
        <position position="171"/>
    </location>
    <ligand>
        <name>Zn(2+)</name>
        <dbReference type="ChEBI" id="CHEBI:29105"/>
    </ligand>
</feature>
<evidence type="ECO:0000259" key="14">
    <source>
        <dbReference type="PROSITE" id="PS50157"/>
    </source>
</evidence>
<feature type="domain" description="C2H2-type" evidence="14">
    <location>
        <begin position="666"/>
        <end position="693"/>
    </location>
</feature>
<keyword evidence="5 11" id="KW-0863">Zinc-finger</keyword>
<evidence type="ECO:0000259" key="15">
    <source>
        <dbReference type="PROSITE" id="PS51915"/>
    </source>
</evidence>
<feature type="domain" description="C2H2-type" evidence="14">
    <location>
        <begin position="493"/>
        <end position="520"/>
    </location>
</feature>
<feature type="compositionally biased region" description="Acidic residues" evidence="13">
    <location>
        <begin position="219"/>
        <end position="236"/>
    </location>
</feature>
<evidence type="ECO:0000256" key="10">
    <source>
        <dbReference type="ARBA" id="ARBA00023242"/>
    </source>
</evidence>
<keyword evidence="6 12" id="KW-0862">Zinc</keyword>
<keyword evidence="10" id="KW-0539">Nucleus</keyword>
<dbReference type="Pfam" id="PF07776">
    <property type="entry name" value="zf-AD"/>
    <property type="match status" value="2"/>
</dbReference>
<evidence type="ECO:0000256" key="13">
    <source>
        <dbReference type="SAM" id="MobiDB-lite"/>
    </source>
</evidence>
<name>A0A3Q0JIC9_DIACI</name>
<feature type="domain" description="ZAD" evidence="15">
    <location>
        <begin position="6"/>
        <end position="81"/>
    </location>
</feature>
<dbReference type="GO" id="GO:0008270">
    <property type="term" value="F:zinc ion binding"/>
    <property type="evidence" value="ECO:0007669"/>
    <property type="project" value="UniProtKB-UniRule"/>
</dbReference>
<gene>
    <name evidence="17" type="primary">LOC103521740</name>
</gene>
<feature type="domain" description="C2H2-type" evidence="14">
    <location>
        <begin position="694"/>
        <end position="722"/>
    </location>
</feature>
<feature type="binding site" evidence="12">
    <location>
        <position position="168"/>
    </location>
    <ligand>
        <name>Zn(2+)</name>
        <dbReference type="ChEBI" id="CHEBI:29105"/>
    </ligand>
</feature>
<feature type="domain" description="C2H2-type" evidence="14">
    <location>
        <begin position="434"/>
        <end position="462"/>
    </location>
</feature>
<accession>A0A3Q0JIC9</accession>
<dbReference type="SUPFAM" id="SSF57716">
    <property type="entry name" value="Glucocorticoid receptor-like (DNA-binding domain)"/>
    <property type="match status" value="2"/>
</dbReference>
<feature type="binding site" evidence="12">
    <location>
        <position position="11"/>
    </location>
    <ligand>
        <name>Zn(2+)</name>
        <dbReference type="ChEBI" id="CHEBI:29105"/>
    </ligand>
</feature>
<feature type="compositionally biased region" description="Basic and acidic residues" evidence="13">
    <location>
        <begin position="749"/>
        <end position="759"/>
    </location>
</feature>
<dbReference type="SMART" id="SM00868">
    <property type="entry name" value="zf-AD"/>
    <property type="match status" value="2"/>
</dbReference>
<feature type="non-terminal residue" evidence="17">
    <location>
        <position position="759"/>
    </location>
</feature>
<evidence type="ECO:0000256" key="1">
    <source>
        <dbReference type="ARBA" id="ARBA00004123"/>
    </source>
</evidence>
<keyword evidence="4" id="KW-0677">Repeat</keyword>
<dbReference type="PROSITE" id="PS51915">
    <property type="entry name" value="ZAD"/>
    <property type="match status" value="2"/>
</dbReference>
<sequence length="759" mass="87597">MGNWKQWCRLCGDSEDVYASLDNRDIDGHTILENIMKCIVVQLDENEEMPQNICKACDKQLLSISRFVQKCVKVQKMFKELVDANSNNVDTIRQSYIKENQYKTFLCCDLRVFIMGNWKQWCRLCGDSEDVYASLDNRDIDGHTILENIMKCIVVQLDENEEMPQNICKACDKQLLSISRFVQKCVKVQKMFKELVDANSNNVDTIRQSYIKENQYTSEDNDNYDDEEEDEEEEWEREVLSDREKVDNKEQGKKKSAKRKTSKEVPKLRLKSISKPKVKTKKEPKKSVAKTKAKPKASKKKVKKIEEEYFDDGEDGLSHLSDNVSLPSPDFFDDPDFELDVKPKLKTEVKKENGEEKKNKRKLGDQVPPLGKYDCHSCDATFKTWTQLSHHCTAQHKTPAHIMCPGCGVKLTSRVMVSRHRAIHSGIPVETFTYDCHSCDATFKTWTQLSHHCTAQHKSPAHILCPGCGVKLTSRVMVSRHRAIHSGIPVETFTCDKCGKNFLRKSLLQDHILSHIPKEEQPFVCCKCARRFHSEALLRHHERVHLPPEDRATYPCPSCDKRFSSRSAVTAHTKAVHLGERPFVCHECGQSFASKGILQEHLTIHSDDAPWKCDICSKKFKTKYRLKLHLDTHGETPYGCPHCPMKLNTRRTLRMHLVVHRDTKAYQCVTCGKSFRRSKDLKNHHNLHTGKRPYTCPWCSRTFANGSNCRSHKRRMHPEELKLYESSLGIVHKEKKKFDVSLHPPPQPPEDHNVQLKVT</sequence>
<dbReference type="Pfam" id="PF00096">
    <property type="entry name" value="zf-C2H2"/>
    <property type="match status" value="5"/>
</dbReference>
<dbReference type="PROSITE" id="PS00028">
    <property type="entry name" value="ZINC_FINGER_C2H2_1"/>
    <property type="match status" value="10"/>
</dbReference>
<evidence type="ECO:0000256" key="9">
    <source>
        <dbReference type="ARBA" id="ARBA00023163"/>
    </source>
</evidence>
<evidence type="ECO:0000256" key="2">
    <source>
        <dbReference type="ARBA" id="ARBA00006991"/>
    </source>
</evidence>
<dbReference type="InterPro" id="IPR012934">
    <property type="entry name" value="Znf_AD"/>
</dbReference>
<protein>
    <submittedName>
        <fullName evidence="17">Zinc finger protein 835-like</fullName>
    </submittedName>
</protein>
<feature type="domain" description="C2H2-type" evidence="14">
    <location>
        <begin position="638"/>
        <end position="665"/>
    </location>
</feature>
<evidence type="ECO:0000256" key="5">
    <source>
        <dbReference type="ARBA" id="ARBA00022771"/>
    </source>
</evidence>
<dbReference type="Gene3D" id="3.30.160.60">
    <property type="entry name" value="Classic Zinc Finger"/>
    <property type="match status" value="7"/>
</dbReference>
<reference evidence="17" key="1">
    <citation type="submission" date="2025-08" db="UniProtKB">
        <authorList>
            <consortium name="RefSeq"/>
        </authorList>
    </citation>
    <scope>IDENTIFICATION</scope>
</reference>
<comment type="subcellular location">
    <subcellularLocation>
        <location evidence="1">Nucleus</location>
    </subcellularLocation>
</comment>
<keyword evidence="3 12" id="KW-0479">Metal-binding</keyword>
<dbReference type="FunFam" id="3.30.160.60:FF:001228">
    <property type="entry name" value="Zinc finger protein 236"/>
    <property type="match status" value="1"/>
</dbReference>
<feature type="domain" description="ZAD" evidence="15">
    <location>
        <begin position="120"/>
        <end position="195"/>
    </location>
</feature>
<dbReference type="GO" id="GO:0000978">
    <property type="term" value="F:RNA polymerase II cis-regulatory region sequence-specific DNA binding"/>
    <property type="evidence" value="ECO:0007669"/>
    <property type="project" value="TreeGrafter"/>
</dbReference>
<evidence type="ECO:0000313" key="16">
    <source>
        <dbReference type="Proteomes" id="UP000079169"/>
    </source>
</evidence>
<feature type="domain" description="C2H2-type" evidence="14">
    <location>
        <begin position="611"/>
        <end position="633"/>
    </location>
</feature>
<keyword evidence="8" id="KW-0238">DNA-binding</keyword>
<evidence type="ECO:0000256" key="8">
    <source>
        <dbReference type="ARBA" id="ARBA00023125"/>
    </source>
</evidence>
<dbReference type="GO" id="GO:0006357">
    <property type="term" value="P:regulation of transcription by RNA polymerase II"/>
    <property type="evidence" value="ECO:0007669"/>
    <property type="project" value="TreeGrafter"/>
</dbReference>
<feature type="region of interest" description="Disordered" evidence="13">
    <location>
        <begin position="736"/>
        <end position="759"/>
    </location>
</feature>
<proteinExistence type="inferred from homology"/>
<dbReference type="PaxDb" id="121845-A0A3Q0JIC9"/>
<feature type="binding site" evidence="12">
    <location>
        <position position="8"/>
    </location>
    <ligand>
        <name>Zn(2+)</name>
        <dbReference type="ChEBI" id="CHEBI:29105"/>
    </ligand>
</feature>
<feature type="binding site" evidence="12">
    <location>
        <position position="54"/>
    </location>
    <ligand>
        <name>Zn(2+)</name>
        <dbReference type="ChEBI" id="CHEBI:29105"/>
    </ligand>
</feature>
<dbReference type="GO" id="GO:0003700">
    <property type="term" value="F:DNA-binding transcription factor activity"/>
    <property type="evidence" value="ECO:0007669"/>
    <property type="project" value="TreeGrafter"/>
</dbReference>
<feature type="region of interest" description="Disordered" evidence="13">
    <location>
        <begin position="211"/>
        <end position="303"/>
    </location>
</feature>
<evidence type="ECO:0000256" key="7">
    <source>
        <dbReference type="ARBA" id="ARBA00023015"/>
    </source>
</evidence>
<keyword evidence="9" id="KW-0804">Transcription</keyword>
<dbReference type="SUPFAM" id="SSF57667">
    <property type="entry name" value="beta-beta-alpha zinc fingers"/>
    <property type="match status" value="4"/>
</dbReference>
<keyword evidence="7" id="KW-0805">Transcription regulation</keyword>
<dbReference type="PANTHER" id="PTHR24390">
    <property type="entry name" value="ZINC FINGER PROTEIN"/>
    <property type="match status" value="1"/>
</dbReference>
<evidence type="ECO:0000256" key="11">
    <source>
        <dbReference type="PROSITE-ProRule" id="PRU00042"/>
    </source>
</evidence>
<feature type="compositionally biased region" description="Basic residues" evidence="13">
    <location>
        <begin position="268"/>
        <end position="303"/>
    </location>
</feature>
<dbReference type="KEGG" id="dci:103521740"/>
<dbReference type="RefSeq" id="XP_026688159.1">
    <property type="nucleotide sequence ID" value="XM_026832358.1"/>
</dbReference>
<evidence type="ECO:0000256" key="3">
    <source>
        <dbReference type="ARBA" id="ARBA00022723"/>
    </source>
</evidence>
<dbReference type="InterPro" id="IPR013087">
    <property type="entry name" value="Znf_C2H2_type"/>
</dbReference>
<dbReference type="FunFam" id="3.30.160.60:FF:000151">
    <property type="entry name" value="Zinc finger and SCAN domain-containing 21"/>
    <property type="match status" value="1"/>
</dbReference>
<evidence type="ECO:0000256" key="12">
    <source>
        <dbReference type="PROSITE-ProRule" id="PRU01263"/>
    </source>
</evidence>
<evidence type="ECO:0000313" key="17">
    <source>
        <dbReference type="RefSeq" id="XP_026688159.1"/>
    </source>
</evidence>
<dbReference type="SMART" id="SM00355">
    <property type="entry name" value="ZnF_C2H2"/>
    <property type="match status" value="12"/>
</dbReference>
<feature type="domain" description="C2H2-type" evidence="14">
    <location>
        <begin position="583"/>
        <end position="610"/>
    </location>
</feature>
<dbReference type="Proteomes" id="UP000079169">
    <property type="component" value="Unplaced"/>
</dbReference>
<keyword evidence="16" id="KW-1185">Reference proteome</keyword>
<dbReference type="PROSITE" id="PS50157">
    <property type="entry name" value="ZINC_FINGER_C2H2_2"/>
    <property type="match status" value="9"/>
</dbReference>